<protein>
    <recommendedName>
        <fullName evidence="2">Transmembrane protein 107</fullName>
    </recommendedName>
</protein>
<comment type="subcellular location">
    <subcellularLocation>
        <location evidence="1">Membrane</location>
        <topology evidence="1">Multi-pass membrane protein</topology>
    </subcellularLocation>
</comment>
<evidence type="ECO:0000313" key="8">
    <source>
        <dbReference type="EMBL" id="CAF0753171.1"/>
    </source>
</evidence>
<keyword evidence="5 7" id="KW-1133">Transmembrane helix</keyword>
<dbReference type="Proteomes" id="UP000663879">
    <property type="component" value="Unassembled WGS sequence"/>
</dbReference>
<dbReference type="EMBL" id="CAJNOC010000381">
    <property type="protein sequence ID" value="CAF0753171.1"/>
    <property type="molecule type" value="Genomic_DNA"/>
</dbReference>
<comment type="caution">
    <text evidence="8">The sequence shown here is derived from an EMBL/GenBank/DDBJ whole genome shotgun (WGS) entry which is preliminary data.</text>
</comment>
<dbReference type="InterPro" id="IPR029248">
    <property type="entry name" value="TMEM107"/>
</dbReference>
<proteinExistence type="predicted"/>
<feature type="transmembrane region" description="Helical" evidence="7">
    <location>
        <begin position="121"/>
        <end position="142"/>
    </location>
</feature>
<dbReference type="GO" id="GO:0016020">
    <property type="term" value="C:membrane"/>
    <property type="evidence" value="ECO:0007669"/>
    <property type="project" value="UniProtKB-SubCell"/>
</dbReference>
<dbReference type="GO" id="GO:0036038">
    <property type="term" value="C:MKS complex"/>
    <property type="evidence" value="ECO:0007669"/>
    <property type="project" value="TreeGrafter"/>
</dbReference>
<dbReference type="PANTHER" id="PTHR34341:SF1">
    <property type="entry name" value="TRANSMEMBRANE PROTEIN 107"/>
    <property type="match status" value="1"/>
</dbReference>
<keyword evidence="3 7" id="KW-0812">Transmembrane</keyword>
<dbReference type="OrthoDB" id="2114471at2759"/>
<dbReference type="Pfam" id="PF14995">
    <property type="entry name" value="TMEM107"/>
    <property type="match status" value="1"/>
</dbReference>
<name>A0A813PGM9_9BILA</name>
<evidence type="ECO:0000256" key="5">
    <source>
        <dbReference type="ARBA" id="ARBA00022989"/>
    </source>
</evidence>
<feature type="transmembrane region" description="Helical" evidence="7">
    <location>
        <begin position="12"/>
        <end position="32"/>
    </location>
</feature>
<keyword evidence="6 7" id="KW-0472">Membrane</keyword>
<organism evidence="8 9">
    <name type="scientific">Brachionus calyciflorus</name>
    <dbReference type="NCBI Taxonomy" id="104777"/>
    <lineage>
        <taxon>Eukaryota</taxon>
        <taxon>Metazoa</taxon>
        <taxon>Spiralia</taxon>
        <taxon>Gnathifera</taxon>
        <taxon>Rotifera</taxon>
        <taxon>Eurotatoria</taxon>
        <taxon>Monogononta</taxon>
        <taxon>Pseudotrocha</taxon>
        <taxon>Ploima</taxon>
        <taxon>Brachionidae</taxon>
        <taxon>Brachionus</taxon>
    </lineage>
</organism>
<reference evidence="8" key="1">
    <citation type="submission" date="2021-02" db="EMBL/GenBank/DDBJ databases">
        <authorList>
            <person name="Nowell W R."/>
        </authorList>
    </citation>
    <scope>NUCLEOTIDE SEQUENCE</scope>
    <source>
        <strain evidence="8">Ploen Becks lab</strain>
    </source>
</reference>
<evidence type="ECO:0000313" key="9">
    <source>
        <dbReference type="Proteomes" id="UP000663879"/>
    </source>
</evidence>
<dbReference type="GO" id="GO:1904491">
    <property type="term" value="P:protein localization to ciliary transition zone"/>
    <property type="evidence" value="ECO:0007669"/>
    <property type="project" value="TreeGrafter"/>
</dbReference>
<evidence type="ECO:0000256" key="7">
    <source>
        <dbReference type="SAM" id="Phobius"/>
    </source>
</evidence>
<evidence type="ECO:0000256" key="6">
    <source>
        <dbReference type="ARBA" id="ARBA00023136"/>
    </source>
</evidence>
<sequence>MIRIYTSYVPILFSLRFITIISHLVLLIILLLDRNPNTNKFIENSSGLYNSSDLTQFDTEYIVWLSVSLGILVIELTSFLFTVSSLVIYQSLISILTHSIGVFVIFGFYTDAWIFSDIRWVFGFCTAIPFLTEILAYVEIFIRKKTYF</sequence>
<dbReference type="PANTHER" id="PTHR34341">
    <property type="entry name" value="TRANSMEMBRANE PROTEIN 107"/>
    <property type="match status" value="1"/>
</dbReference>
<evidence type="ECO:0000256" key="3">
    <source>
        <dbReference type="ARBA" id="ARBA00022692"/>
    </source>
</evidence>
<feature type="transmembrane region" description="Helical" evidence="7">
    <location>
        <begin position="61"/>
        <end position="83"/>
    </location>
</feature>
<accession>A0A813PGM9</accession>
<keyword evidence="9" id="KW-1185">Reference proteome</keyword>
<evidence type="ECO:0000256" key="1">
    <source>
        <dbReference type="ARBA" id="ARBA00004141"/>
    </source>
</evidence>
<dbReference type="GO" id="GO:1905515">
    <property type="term" value="P:non-motile cilium assembly"/>
    <property type="evidence" value="ECO:0007669"/>
    <property type="project" value="TreeGrafter"/>
</dbReference>
<evidence type="ECO:0000256" key="4">
    <source>
        <dbReference type="ARBA" id="ARBA00022794"/>
    </source>
</evidence>
<dbReference type="AlphaFoldDB" id="A0A813PGM9"/>
<gene>
    <name evidence="8" type="ORF">OXX778_LOCUS4027</name>
</gene>
<feature type="transmembrane region" description="Helical" evidence="7">
    <location>
        <begin position="95"/>
        <end position="115"/>
    </location>
</feature>
<evidence type="ECO:0000256" key="2">
    <source>
        <dbReference type="ARBA" id="ARBA00015652"/>
    </source>
</evidence>
<keyword evidence="4" id="KW-0970">Cilium biogenesis/degradation</keyword>